<evidence type="ECO:0000313" key="3">
    <source>
        <dbReference type="Proteomes" id="UP000707731"/>
    </source>
</evidence>
<reference evidence="2 3" key="1">
    <citation type="submission" date="2020-10" db="EMBL/GenBank/DDBJ databases">
        <title>Identification of Nocardia species via Next-generation sequencing and recognition of intraspecies genetic diversity.</title>
        <authorList>
            <person name="Li P."/>
            <person name="Li P."/>
            <person name="Lu B."/>
        </authorList>
    </citation>
    <scope>NUCLEOTIDE SEQUENCE [LARGE SCALE GENOMIC DNA]</scope>
    <source>
        <strain evidence="2 3">BJ06-0143</strain>
    </source>
</reference>
<dbReference type="SUPFAM" id="SSF103647">
    <property type="entry name" value="TSP type-3 repeat"/>
    <property type="match status" value="1"/>
</dbReference>
<dbReference type="Proteomes" id="UP000707731">
    <property type="component" value="Unassembled WGS sequence"/>
</dbReference>
<dbReference type="RefSeq" id="WP_195003575.1">
    <property type="nucleotide sequence ID" value="NZ_JADLQN010000003.1"/>
</dbReference>
<evidence type="ECO:0000256" key="1">
    <source>
        <dbReference type="SAM" id="MobiDB-lite"/>
    </source>
</evidence>
<dbReference type="InterPro" id="IPR028974">
    <property type="entry name" value="TSP_type-3_rpt"/>
</dbReference>
<proteinExistence type="predicted"/>
<comment type="caution">
    <text evidence="2">The sequence shown here is derived from an EMBL/GenBank/DDBJ whole genome shotgun (WGS) entry which is preliminary data.</text>
</comment>
<protein>
    <recommendedName>
        <fullName evidence="4">Pullulanase</fullName>
    </recommendedName>
</protein>
<feature type="region of interest" description="Disordered" evidence="1">
    <location>
        <begin position="137"/>
        <end position="173"/>
    </location>
</feature>
<sequence length="173" mass="17891">MTDIEYSFGTGDGVVHDWSSPADPDLAGTGLLDAVRLDFDGDGSADDALWDSTGDGVADIAALDLDDDGLPDHFYTDPTGQGTWDHQVSGAPADSVNEPLEWIVRTGPAPGAEVPPDPGSFSDSTVVCDIAFGTSGYALPPETGEYSGRPGDQRIERPAAGTATEPPVTEAPE</sequence>
<evidence type="ECO:0000313" key="2">
    <source>
        <dbReference type="EMBL" id="MBF6356747.1"/>
    </source>
</evidence>
<name>A0ABS0DGQ6_9NOCA</name>
<accession>A0ABS0DGQ6</accession>
<feature type="region of interest" description="Disordered" evidence="1">
    <location>
        <begin position="75"/>
        <end position="95"/>
    </location>
</feature>
<dbReference type="EMBL" id="JADLQN010000003">
    <property type="protein sequence ID" value="MBF6356747.1"/>
    <property type="molecule type" value="Genomic_DNA"/>
</dbReference>
<gene>
    <name evidence="2" type="ORF">IU449_19715</name>
</gene>
<evidence type="ECO:0008006" key="4">
    <source>
        <dbReference type="Google" id="ProtNLM"/>
    </source>
</evidence>
<keyword evidence="3" id="KW-1185">Reference proteome</keyword>
<organism evidence="2 3">
    <name type="scientific">Nocardia higoensis</name>
    <dbReference type="NCBI Taxonomy" id="228599"/>
    <lineage>
        <taxon>Bacteria</taxon>
        <taxon>Bacillati</taxon>
        <taxon>Actinomycetota</taxon>
        <taxon>Actinomycetes</taxon>
        <taxon>Mycobacteriales</taxon>
        <taxon>Nocardiaceae</taxon>
        <taxon>Nocardia</taxon>
    </lineage>
</organism>